<reference evidence="5 6" key="2">
    <citation type="journal article" date="2010" name="Stand. Genomic Sci.">
        <title>Complete genome sequence of Kribbella flavida type strain (IFO 14399).</title>
        <authorList>
            <person name="Pukall R."/>
            <person name="Lapidus A."/>
            <person name="Glavina Del Rio T."/>
            <person name="Copeland A."/>
            <person name="Tice H."/>
            <person name="Cheng J.-F."/>
            <person name="Lucas S."/>
            <person name="Chen F."/>
            <person name="Nolan M."/>
            <person name="LaButti K."/>
            <person name="Pati A."/>
            <person name="Ivanova N."/>
            <person name="Mavrommatis K."/>
            <person name="Mikhailova N."/>
            <person name="Pitluck S."/>
            <person name="Bruce D."/>
            <person name="Goodwin L."/>
            <person name="Land M."/>
            <person name="Hauser L."/>
            <person name="Chang Y.-J."/>
            <person name="Jeffries C.D."/>
            <person name="Chen A."/>
            <person name="Palaniappan K."/>
            <person name="Chain P."/>
            <person name="Rohde M."/>
            <person name="Goeker M."/>
            <person name="Bristow J."/>
            <person name="Eisen J.A."/>
            <person name="Markowitz V."/>
            <person name="Hugenholtz P."/>
            <person name="Kyrpides N.C."/>
            <person name="Klenk H.-P."/>
            <person name="Brettin T."/>
        </authorList>
    </citation>
    <scope>NUCLEOTIDE SEQUENCE [LARGE SCALE GENOMIC DNA]</scope>
    <source>
        <strain evidence="6">DSM 17836 / JCM 10339 / NBRC 14399</strain>
    </source>
</reference>
<dbReference type="AlphaFoldDB" id="D2PRC7"/>
<dbReference type="KEGG" id="kfl:Kfla_4026"/>
<keyword evidence="2 3" id="KW-0663">Pyridoxal phosphate</keyword>
<evidence type="ECO:0000256" key="2">
    <source>
        <dbReference type="ARBA" id="ARBA00022898"/>
    </source>
</evidence>
<evidence type="ECO:0000313" key="5">
    <source>
        <dbReference type="EMBL" id="ADB33075.1"/>
    </source>
</evidence>
<comment type="similarity">
    <text evidence="4">Belongs to the trans-sulfuration enzymes family.</text>
</comment>
<dbReference type="GO" id="GO:0005737">
    <property type="term" value="C:cytoplasm"/>
    <property type="evidence" value="ECO:0007669"/>
    <property type="project" value="TreeGrafter"/>
</dbReference>
<gene>
    <name evidence="5" type="ordered locus">Kfla_4026</name>
</gene>
<dbReference type="InterPro" id="IPR015422">
    <property type="entry name" value="PyrdxlP-dep_Trfase_small"/>
</dbReference>
<dbReference type="STRING" id="479435.Kfla_4026"/>
<evidence type="ECO:0000256" key="1">
    <source>
        <dbReference type="ARBA" id="ARBA00001933"/>
    </source>
</evidence>
<evidence type="ECO:0000256" key="4">
    <source>
        <dbReference type="RuleBase" id="RU362118"/>
    </source>
</evidence>
<dbReference type="RefSeq" id="WP_012921631.1">
    <property type="nucleotide sequence ID" value="NC_013729.1"/>
</dbReference>
<dbReference type="SUPFAM" id="SSF53383">
    <property type="entry name" value="PLP-dependent transferases"/>
    <property type="match status" value="1"/>
</dbReference>
<accession>D2PRC7</accession>
<dbReference type="Gene3D" id="3.40.640.10">
    <property type="entry name" value="Type I PLP-dependent aspartate aminotransferase-like (Major domain)"/>
    <property type="match status" value="1"/>
</dbReference>
<dbReference type="HOGENOM" id="CLU_018986_2_2_11"/>
<reference evidence="6" key="1">
    <citation type="submission" date="2009-09" db="EMBL/GenBank/DDBJ databases">
        <title>The complete genome of Kribbella flavida DSM 17836.</title>
        <authorList>
            <consortium name="US DOE Joint Genome Institute (JGI-PGF)"/>
            <person name="Lucas S."/>
            <person name="Copeland A."/>
            <person name="Lapidus A."/>
            <person name="Glavina del Rio T."/>
            <person name="Dalin E."/>
            <person name="Tice H."/>
            <person name="Bruce D."/>
            <person name="Goodwin L."/>
            <person name="Pitluck S."/>
            <person name="Kyrpides N."/>
            <person name="Mavromatis K."/>
            <person name="Ivanova N."/>
            <person name="Saunders E."/>
            <person name="Brettin T."/>
            <person name="Detter J.C."/>
            <person name="Han C."/>
            <person name="Larimer F."/>
            <person name="Land M."/>
            <person name="Hauser L."/>
            <person name="Markowitz V."/>
            <person name="Cheng J.-F."/>
            <person name="Hugenholtz P."/>
            <person name="Woyke T."/>
            <person name="Wu D."/>
            <person name="Pukall R."/>
            <person name="Klenk H.-P."/>
            <person name="Eisen J.A."/>
        </authorList>
    </citation>
    <scope>NUCLEOTIDE SEQUENCE [LARGE SCALE GENOMIC DNA]</scope>
    <source>
        <strain evidence="6">DSM 17836 / JCM 10339 / NBRC 14399</strain>
    </source>
</reference>
<comment type="cofactor">
    <cofactor evidence="1 4">
        <name>pyridoxal 5'-phosphate</name>
        <dbReference type="ChEBI" id="CHEBI:597326"/>
    </cofactor>
</comment>
<proteinExistence type="inferred from homology"/>
<dbReference type="InterPro" id="IPR015421">
    <property type="entry name" value="PyrdxlP-dep_Trfase_major"/>
</dbReference>
<dbReference type="PANTHER" id="PTHR11808">
    <property type="entry name" value="TRANS-SULFURATION ENZYME FAMILY MEMBER"/>
    <property type="match status" value="1"/>
</dbReference>
<dbReference type="InterPro" id="IPR015424">
    <property type="entry name" value="PyrdxlP-dep_Trfase"/>
</dbReference>
<dbReference type="EMBL" id="CP001736">
    <property type="protein sequence ID" value="ADB33075.1"/>
    <property type="molecule type" value="Genomic_DNA"/>
</dbReference>
<dbReference type="eggNOG" id="COG0626">
    <property type="taxonomic scope" value="Bacteria"/>
</dbReference>
<dbReference type="GO" id="GO:0019343">
    <property type="term" value="P:cysteine biosynthetic process via cystathionine"/>
    <property type="evidence" value="ECO:0007669"/>
    <property type="project" value="TreeGrafter"/>
</dbReference>
<dbReference type="InterPro" id="IPR000277">
    <property type="entry name" value="Cys/Met-Metab_PyrdxlP-dep_enz"/>
</dbReference>
<evidence type="ECO:0000256" key="3">
    <source>
        <dbReference type="PIRSR" id="PIRSR001434-2"/>
    </source>
</evidence>
<keyword evidence="6" id="KW-1185">Reference proteome</keyword>
<dbReference type="PANTHER" id="PTHR11808:SF85">
    <property type="entry name" value="CYSTATHIONINE GAMMA-LYASE-RELATED"/>
    <property type="match status" value="1"/>
</dbReference>
<feature type="modified residue" description="N6-(pyridoxal phosphate)lysine" evidence="3">
    <location>
        <position position="197"/>
    </location>
</feature>
<dbReference type="GO" id="GO:0030170">
    <property type="term" value="F:pyridoxal phosphate binding"/>
    <property type="evidence" value="ECO:0007669"/>
    <property type="project" value="InterPro"/>
</dbReference>
<protein>
    <submittedName>
        <fullName evidence="5">Cys/Met metabolism pyridoxal-phosphate-dependent protein</fullName>
    </submittedName>
</protein>
<evidence type="ECO:0000313" key="6">
    <source>
        <dbReference type="Proteomes" id="UP000007967"/>
    </source>
</evidence>
<dbReference type="GO" id="GO:0019346">
    <property type="term" value="P:transsulfuration"/>
    <property type="evidence" value="ECO:0007669"/>
    <property type="project" value="InterPro"/>
</dbReference>
<sequence>MDFDAALQAGSQCVHAGMPEFELAGPLSPSPEFATAYHQDLDDVAPTIYGRWGHTAADRLEVALGALDQGRSVVFNSGMAAVSAVLLGLLRPGDKLVLFEGGTYYETRQISDQLIDRGVTVQVLAGVDELRAAVVGARLVVLESPSNPLLDLYDVRAAARVAHAAGALVAVDNSVSSPLGQCPLALGADLVMSSDAKVVCGHNDLILGHVSGRDGELIETIRHWRHLHGGIPSPFVCWLAHRSIGTLEVRLLRQNANAAALVELLAGRPEVAGLRWPGSARDPQRAIADRQMKLGGGLLTFQLPDRAHLHRFLRSSRLVSAATSYGGLQTTANDIGAWPHLRVPDGLVRISAGCEDTQDLVTDIRRALDAALPVSVHSYAAPNAHGVTG</sequence>
<name>D2PRC7_KRIFD</name>
<dbReference type="Gene3D" id="3.90.1150.10">
    <property type="entry name" value="Aspartate Aminotransferase, domain 1"/>
    <property type="match status" value="1"/>
</dbReference>
<dbReference type="Proteomes" id="UP000007967">
    <property type="component" value="Chromosome"/>
</dbReference>
<organism evidence="5 6">
    <name type="scientific">Kribbella flavida (strain DSM 17836 / JCM 10339 / NBRC 14399)</name>
    <dbReference type="NCBI Taxonomy" id="479435"/>
    <lineage>
        <taxon>Bacteria</taxon>
        <taxon>Bacillati</taxon>
        <taxon>Actinomycetota</taxon>
        <taxon>Actinomycetes</taxon>
        <taxon>Propionibacteriales</taxon>
        <taxon>Kribbellaceae</taxon>
        <taxon>Kribbella</taxon>
    </lineage>
</organism>
<dbReference type="PIRSF" id="PIRSF001434">
    <property type="entry name" value="CGS"/>
    <property type="match status" value="1"/>
</dbReference>
<dbReference type="Pfam" id="PF01053">
    <property type="entry name" value="Cys_Met_Meta_PP"/>
    <property type="match status" value="1"/>
</dbReference>
<dbReference type="GO" id="GO:0004123">
    <property type="term" value="F:cystathionine gamma-lyase activity"/>
    <property type="evidence" value="ECO:0007669"/>
    <property type="project" value="TreeGrafter"/>
</dbReference>